<keyword evidence="2" id="KW-1185">Reference proteome</keyword>
<dbReference type="HOGENOM" id="CLU_2957977_0_0_6"/>
<organism evidence="1 2">
    <name type="scientific">Salmonella arizonae (strain ATCC BAA-731 / CDC346-86 / RSK2980)</name>
    <dbReference type="NCBI Taxonomy" id="41514"/>
    <lineage>
        <taxon>Bacteria</taxon>
        <taxon>Pseudomonadati</taxon>
        <taxon>Pseudomonadota</taxon>
        <taxon>Gammaproteobacteria</taxon>
        <taxon>Enterobacterales</taxon>
        <taxon>Enterobacteriaceae</taxon>
        <taxon>Salmonella</taxon>
    </lineage>
</organism>
<evidence type="ECO:0000313" key="2">
    <source>
        <dbReference type="Proteomes" id="UP000002084"/>
    </source>
</evidence>
<evidence type="ECO:0000313" key="1">
    <source>
        <dbReference type="EMBL" id="ABX23431.1"/>
    </source>
</evidence>
<dbReference type="KEGG" id="ses:SARI_03619"/>
<gene>
    <name evidence="1" type="ordered locus">SARI_03619</name>
</gene>
<proteinExistence type="predicted"/>
<sequence length="59" mass="7167">MFKPSLILSFLRSMGSIKSQKKTSESKIFFQEKCVIFYIYHLIFDNAFNEKYLYWSKKL</sequence>
<reference evidence="1 2" key="1">
    <citation type="submission" date="2007-11" db="EMBL/GenBank/DDBJ databases">
        <authorList>
            <consortium name="The Salmonella enterica serovar Arizonae Genome Sequencing Project"/>
            <person name="McClelland M."/>
            <person name="Sanderson E.K."/>
            <person name="Porwollik S."/>
            <person name="Spieth J."/>
            <person name="Clifton W.S."/>
            <person name="Fulton R."/>
            <person name="Chunyan W."/>
            <person name="Wollam A."/>
            <person name="Shah N."/>
            <person name="Pepin K."/>
            <person name="Bhonagiri V."/>
            <person name="Nash W."/>
            <person name="Johnson M."/>
            <person name="Thiruvilangam P."/>
            <person name="Wilson R."/>
        </authorList>
    </citation>
    <scope>NUCLEOTIDE SEQUENCE [LARGE SCALE GENOMIC DNA]</scope>
    <source>
        <strain evidence="2">ATCC BAA-731 / CDC346-86 / RSK2980</strain>
    </source>
</reference>
<dbReference type="STRING" id="41514.SARI_03619"/>
<dbReference type="Proteomes" id="UP000002084">
    <property type="component" value="Chromosome"/>
</dbReference>
<accession>A9MI84</accession>
<dbReference type="AlphaFoldDB" id="A9MI84"/>
<name>A9MI84_SALAR</name>
<dbReference type="EMBL" id="CP000880">
    <property type="protein sequence ID" value="ABX23431.1"/>
    <property type="molecule type" value="Genomic_DNA"/>
</dbReference>
<protein>
    <submittedName>
        <fullName evidence="1">Uncharacterized protein</fullName>
    </submittedName>
</protein>